<dbReference type="CDD" id="cd01288">
    <property type="entry name" value="FabZ"/>
    <property type="match status" value="1"/>
</dbReference>
<evidence type="ECO:0000313" key="11">
    <source>
        <dbReference type="Proteomes" id="UP000630923"/>
    </source>
</evidence>
<dbReference type="FunFam" id="3.10.129.10:FF:000001">
    <property type="entry name" value="3-hydroxyacyl-[acyl-carrier-protein] dehydratase FabZ"/>
    <property type="match status" value="1"/>
</dbReference>
<dbReference type="EMBL" id="BNCI01000002">
    <property type="protein sequence ID" value="GHF28465.1"/>
    <property type="molecule type" value="Genomic_DNA"/>
</dbReference>
<feature type="active site" evidence="9">
    <location>
        <position position="49"/>
    </location>
</feature>
<dbReference type="Pfam" id="PF07977">
    <property type="entry name" value="FabA"/>
    <property type="match status" value="1"/>
</dbReference>
<keyword evidence="3 9" id="KW-0963">Cytoplasm</keyword>
<evidence type="ECO:0000256" key="4">
    <source>
        <dbReference type="ARBA" id="ARBA00022516"/>
    </source>
</evidence>
<dbReference type="HAMAP" id="MF_00406">
    <property type="entry name" value="FabZ"/>
    <property type="match status" value="1"/>
</dbReference>
<comment type="similarity">
    <text evidence="2 9">Belongs to the thioester dehydratase family. FabZ subfamily.</text>
</comment>
<dbReference type="GO" id="GO:0005737">
    <property type="term" value="C:cytoplasm"/>
    <property type="evidence" value="ECO:0007669"/>
    <property type="project" value="UniProtKB-SubCell"/>
</dbReference>
<dbReference type="GO" id="GO:0019171">
    <property type="term" value="F:(3R)-hydroxyacyl-[acyl-carrier-protein] dehydratase activity"/>
    <property type="evidence" value="ECO:0007669"/>
    <property type="project" value="UniProtKB-EC"/>
</dbReference>
<dbReference type="GO" id="GO:0009245">
    <property type="term" value="P:lipid A biosynthetic process"/>
    <property type="evidence" value="ECO:0007669"/>
    <property type="project" value="UniProtKB-UniRule"/>
</dbReference>
<dbReference type="Proteomes" id="UP000630923">
    <property type="component" value="Unassembled WGS sequence"/>
</dbReference>
<dbReference type="NCBIfam" id="TIGR01750">
    <property type="entry name" value="fabZ"/>
    <property type="match status" value="1"/>
</dbReference>
<dbReference type="InterPro" id="IPR010084">
    <property type="entry name" value="FabZ"/>
</dbReference>
<proteinExistence type="inferred from homology"/>
<dbReference type="GO" id="GO:0016020">
    <property type="term" value="C:membrane"/>
    <property type="evidence" value="ECO:0007669"/>
    <property type="project" value="GOC"/>
</dbReference>
<dbReference type="InterPro" id="IPR029069">
    <property type="entry name" value="HotDog_dom_sf"/>
</dbReference>
<evidence type="ECO:0000313" key="10">
    <source>
        <dbReference type="EMBL" id="GHF28465.1"/>
    </source>
</evidence>
<evidence type="ECO:0000256" key="3">
    <source>
        <dbReference type="ARBA" id="ARBA00022490"/>
    </source>
</evidence>
<keyword evidence="11" id="KW-1185">Reference proteome</keyword>
<dbReference type="PANTHER" id="PTHR30272">
    <property type="entry name" value="3-HYDROXYACYL-[ACYL-CARRIER-PROTEIN] DEHYDRATASE"/>
    <property type="match status" value="1"/>
</dbReference>
<gene>
    <name evidence="9 10" type="primary">fabZ</name>
    <name evidence="10" type="ORF">GCM10017044_24610</name>
</gene>
<keyword evidence="7 9" id="KW-0456">Lyase</keyword>
<comment type="subcellular location">
    <subcellularLocation>
        <location evidence="1 9">Cytoplasm</location>
    </subcellularLocation>
</comment>
<sequence>MEVDIQKIMELLPHRYPFLLVDKVIDIVPGESATGIKNVTINEEFFQGHFPGKPVMPGVLILEAMAQTAGVMAMLSQTEAAGKTVYFMGIDGAKFRKVVGPGDTLQMKVKTTRGGGSVWKFDAEAYVGDTLVTQAKLTAMMGAE</sequence>
<name>A0A919E9S3_9PROT</name>
<keyword evidence="5 9" id="KW-0441">Lipid A biosynthesis</keyword>
<dbReference type="NCBIfam" id="NF000582">
    <property type="entry name" value="PRK00006.1"/>
    <property type="match status" value="1"/>
</dbReference>
<comment type="catalytic activity">
    <reaction evidence="9">
        <text>a (3R)-hydroxyacyl-[ACP] = a (2E)-enoyl-[ACP] + H2O</text>
        <dbReference type="Rhea" id="RHEA:13097"/>
        <dbReference type="Rhea" id="RHEA-COMP:9925"/>
        <dbReference type="Rhea" id="RHEA-COMP:9945"/>
        <dbReference type="ChEBI" id="CHEBI:15377"/>
        <dbReference type="ChEBI" id="CHEBI:78784"/>
        <dbReference type="ChEBI" id="CHEBI:78827"/>
        <dbReference type="EC" id="4.2.1.59"/>
    </reaction>
</comment>
<reference evidence="10" key="1">
    <citation type="journal article" date="2014" name="Int. J. Syst. Evol. Microbiol.">
        <title>Complete genome sequence of Corynebacterium casei LMG S-19264T (=DSM 44701T), isolated from a smear-ripened cheese.</title>
        <authorList>
            <consortium name="US DOE Joint Genome Institute (JGI-PGF)"/>
            <person name="Walter F."/>
            <person name="Albersmeier A."/>
            <person name="Kalinowski J."/>
            <person name="Ruckert C."/>
        </authorList>
    </citation>
    <scope>NUCLEOTIDE SEQUENCE</scope>
    <source>
        <strain evidence="10">KCTC 42590</strain>
    </source>
</reference>
<accession>A0A919E9S3</accession>
<dbReference type="Gene3D" id="3.10.129.10">
    <property type="entry name" value="Hotdog Thioesterase"/>
    <property type="match status" value="1"/>
</dbReference>
<evidence type="ECO:0000256" key="1">
    <source>
        <dbReference type="ARBA" id="ARBA00004496"/>
    </source>
</evidence>
<dbReference type="SUPFAM" id="SSF54637">
    <property type="entry name" value="Thioesterase/thiol ester dehydrase-isomerase"/>
    <property type="match status" value="1"/>
</dbReference>
<organism evidence="10 11">
    <name type="scientific">Kordiimonas sediminis</name>
    <dbReference type="NCBI Taxonomy" id="1735581"/>
    <lineage>
        <taxon>Bacteria</taxon>
        <taxon>Pseudomonadati</taxon>
        <taxon>Pseudomonadota</taxon>
        <taxon>Alphaproteobacteria</taxon>
        <taxon>Kordiimonadales</taxon>
        <taxon>Kordiimonadaceae</taxon>
        <taxon>Kordiimonas</taxon>
    </lineage>
</organism>
<dbReference type="RefSeq" id="WP_191253386.1">
    <property type="nucleotide sequence ID" value="NZ_BNCI01000002.1"/>
</dbReference>
<comment type="caution">
    <text evidence="10">The sequence shown here is derived from an EMBL/GenBank/DDBJ whole genome shotgun (WGS) entry which is preliminary data.</text>
</comment>
<comment type="function">
    <text evidence="8 9">Involved in unsaturated fatty acids biosynthesis. Catalyzes the dehydration of short chain beta-hydroxyacyl-ACPs and long chain saturated and unsaturated beta-hydroxyacyl-ACPs.</text>
</comment>
<evidence type="ECO:0000256" key="5">
    <source>
        <dbReference type="ARBA" id="ARBA00022556"/>
    </source>
</evidence>
<keyword evidence="6 9" id="KW-0443">Lipid metabolism</keyword>
<reference evidence="10" key="2">
    <citation type="submission" date="2020-09" db="EMBL/GenBank/DDBJ databases">
        <authorList>
            <person name="Sun Q."/>
            <person name="Kim S."/>
        </authorList>
    </citation>
    <scope>NUCLEOTIDE SEQUENCE</scope>
    <source>
        <strain evidence="10">KCTC 42590</strain>
    </source>
</reference>
<dbReference type="PANTHER" id="PTHR30272:SF1">
    <property type="entry name" value="3-HYDROXYACYL-[ACYL-CARRIER-PROTEIN] DEHYDRATASE"/>
    <property type="match status" value="1"/>
</dbReference>
<protein>
    <recommendedName>
        <fullName evidence="9">3-hydroxyacyl-[acyl-carrier-protein] dehydratase FabZ</fullName>
        <ecNumber evidence="9">4.2.1.59</ecNumber>
    </recommendedName>
    <alternativeName>
        <fullName evidence="9">(3R)-hydroxymyristoyl-[acyl-carrier-protein] dehydratase</fullName>
        <shortName evidence="9">(3R)-hydroxymyristoyl-ACP dehydrase</shortName>
    </alternativeName>
    <alternativeName>
        <fullName evidence="9">Beta-hydroxyacyl-ACP dehydratase</fullName>
    </alternativeName>
</protein>
<keyword evidence="4 9" id="KW-0444">Lipid biosynthesis</keyword>
<evidence type="ECO:0000256" key="9">
    <source>
        <dbReference type="HAMAP-Rule" id="MF_00406"/>
    </source>
</evidence>
<evidence type="ECO:0000256" key="6">
    <source>
        <dbReference type="ARBA" id="ARBA00023098"/>
    </source>
</evidence>
<evidence type="ECO:0000256" key="8">
    <source>
        <dbReference type="ARBA" id="ARBA00025049"/>
    </source>
</evidence>
<dbReference type="AlphaFoldDB" id="A0A919E9S3"/>
<dbReference type="InterPro" id="IPR013114">
    <property type="entry name" value="FabA_FabZ"/>
</dbReference>
<evidence type="ECO:0000256" key="7">
    <source>
        <dbReference type="ARBA" id="ARBA00023239"/>
    </source>
</evidence>
<evidence type="ECO:0000256" key="2">
    <source>
        <dbReference type="ARBA" id="ARBA00009174"/>
    </source>
</evidence>
<dbReference type="EC" id="4.2.1.59" evidence="9"/>
<dbReference type="GO" id="GO:0006633">
    <property type="term" value="P:fatty acid biosynthetic process"/>
    <property type="evidence" value="ECO:0007669"/>
    <property type="project" value="UniProtKB-UniRule"/>
</dbReference>